<dbReference type="EMBL" id="QNRQ01000003">
    <property type="protein sequence ID" value="RBP41049.1"/>
    <property type="molecule type" value="Genomic_DNA"/>
</dbReference>
<organism evidence="1 2">
    <name type="scientific">Eoetvoesiella caeni</name>
    <dbReference type="NCBI Taxonomy" id="645616"/>
    <lineage>
        <taxon>Bacteria</taxon>
        <taxon>Pseudomonadati</taxon>
        <taxon>Pseudomonadota</taxon>
        <taxon>Betaproteobacteria</taxon>
        <taxon>Burkholderiales</taxon>
        <taxon>Alcaligenaceae</taxon>
        <taxon>Eoetvoesiella</taxon>
    </lineage>
</organism>
<proteinExistence type="predicted"/>
<evidence type="ECO:0000313" key="2">
    <source>
        <dbReference type="Proteomes" id="UP000253628"/>
    </source>
</evidence>
<comment type="caution">
    <text evidence="1">The sequence shown here is derived from an EMBL/GenBank/DDBJ whole genome shotgun (WGS) entry which is preliminary data.</text>
</comment>
<dbReference type="RefSeq" id="WP_211317228.1">
    <property type="nucleotide sequence ID" value="NZ_JACCEU010000004.1"/>
</dbReference>
<sequence length="95" mass="11220">MKICYEWDELKRQSNIAKHGVDFSDAPAFVWAMALIEVDFRQDYGETRWIAFGPIGQRLHVMVYSKRAETIRLISLRKANQREFDYYASQTDTPK</sequence>
<keyword evidence="2" id="KW-1185">Reference proteome</keyword>
<dbReference type="AlphaFoldDB" id="A0A366HGP8"/>
<dbReference type="Gene3D" id="3.10.450.530">
    <property type="entry name" value="Ribonuclease toxin, BrnT, of type II toxin-antitoxin system"/>
    <property type="match status" value="1"/>
</dbReference>
<evidence type="ECO:0000313" key="1">
    <source>
        <dbReference type="EMBL" id="RBP41049.1"/>
    </source>
</evidence>
<gene>
    <name evidence="1" type="ORF">DFR37_103395</name>
</gene>
<name>A0A366HGP8_9BURK</name>
<protein>
    <submittedName>
        <fullName evidence="1">Uncharacterized protein</fullName>
    </submittedName>
</protein>
<dbReference type="Proteomes" id="UP000253628">
    <property type="component" value="Unassembled WGS sequence"/>
</dbReference>
<dbReference type="InterPro" id="IPR007460">
    <property type="entry name" value="BrnT_toxin"/>
</dbReference>
<reference evidence="1 2" key="1">
    <citation type="submission" date="2018-06" db="EMBL/GenBank/DDBJ databases">
        <title>Genomic Encyclopedia of Type Strains, Phase IV (KMG-IV): sequencing the most valuable type-strain genomes for metagenomic binning, comparative biology and taxonomic classification.</title>
        <authorList>
            <person name="Goeker M."/>
        </authorList>
    </citation>
    <scope>NUCLEOTIDE SEQUENCE [LARGE SCALE GENOMIC DNA]</scope>
    <source>
        <strain evidence="1 2">DSM 25520</strain>
    </source>
</reference>
<dbReference type="Pfam" id="PF04365">
    <property type="entry name" value="BrnT_toxin"/>
    <property type="match status" value="1"/>
</dbReference>
<dbReference type="InterPro" id="IPR038573">
    <property type="entry name" value="BrnT_sf"/>
</dbReference>
<accession>A0A366HGP8</accession>